<keyword evidence="8" id="KW-1185">Reference proteome</keyword>
<accession>A0A836CHX6</accession>
<protein>
    <submittedName>
        <fullName evidence="7">RF-1 domain-containing protein</fullName>
    </submittedName>
</protein>
<sequence length="170" mass="19099">MDSSVPSRNKPPEDPDDIAVDARQKQQGRKSAPTVRLKLNEADIRESFVKGSGPGGQKINKVRSCVQLTHLPTGIQVQCQDARDLISNRAIARKMLAEKVEFHLRGKDSRIGRRVSRVQKQKAKSRSRSRKAQQLRDGVGEESHDEEEEEKEQEQEHEVTHAHPAEGKPG</sequence>
<feature type="compositionally biased region" description="Basic residues" evidence="5">
    <location>
        <begin position="112"/>
        <end position="133"/>
    </location>
</feature>
<dbReference type="PANTHER" id="PTHR46203:SF1">
    <property type="entry name" value="MITOCHONDRIAL TRANSLATION RELEASE FACTOR IN RESCUE"/>
    <property type="match status" value="1"/>
</dbReference>
<evidence type="ECO:0000256" key="4">
    <source>
        <dbReference type="ARBA" id="ARBA00023128"/>
    </source>
</evidence>
<evidence type="ECO:0000256" key="3">
    <source>
        <dbReference type="ARBA" id="ARBA00022946"/>
    </source>
</evidence>
<dbReference type="InterPro" id="IPR000352">
    <property type="entry name" value="Pep_chain_release_fac_I"/>
</dbReference>
<dbReference type="OrthoDB" id="277888at2759"/>
<keyword evidence="3" id="KW-0809">Transit peptide</keyword>
<dbReference type="GO" id="GO:0003747">
    <property type="term" value="F:translation release factor activity"/>
    <property type="evidence" value="ECO:0007669"/>
    <property type="project" value="InterPro"/>
</dbReference>
<evidence type="ECO:0000256" key="1">
    <source>
        <dbReference type="ARBA" id="ARBA00004173"/>
    </source>
</evidence>
<dbReference type="Proteomes" id="UP000664859">
    <property type="component" value="Unassembled WGS sequence"/>
</dbReference>
<gene>
    <name evidence="7" type="ORF">JKP88DRAFT_353919</name>
</gene>
<dbReference type="AlphaFoldDB" id="A0A836CHX6"/>
<feature type="compositionally biased region" description="Basic and acidic residues" evidence="5">
    <location>
        <begin position="154"/>
        <end position="170"/>
    </location>
</feature>
<dbReference type="EMBL" id="JAFCMP010000108">
    <property type="protein sequence ID" value="KAG5186642.1"/>
    <property type="molecule type" value="Genomic_DNA"/>
</dbReference>
<keyword evidence="4" id="KW-0496">Mitochondrion</keyword>
<dbReference type="InterPro" id="IPR045853">
    <property type="entry name" value="Pep_chain_release_fac_I_sf"/>
</dbReference>
<name>A0A836CHX6_9STRA</name>
<evidence type="ECO:0000259" key="6">
    <source>
        <dbReference type="Pfam" id="PF00472"/>
    </source>
</evidence>
<dbReference type="Gene3D" id="3.30.160.20">
    <property type="match status" value="1"/>
</dbReference>
<feature type="compositionally biased region" description="Acidic residues" evidence="5">
    <location>
        <begin position="143"/>
        <end position="153"/>
    </location>
</feature>
<dbReference type="Pfam" id="PF00472">
    <property type="entry name" value="RF-1"/>
    <property type="match status" value="1"/>
</dbReference>
<dbReference type="InterPro" id="IPR052405">
    <property type="entry name" value="Mito_Transl_Release_Factor"/>
</dbReference>
<dbReference type="SUPFAM" id="SSF75620">
    <property type="entry name" value="Release factor"/>
    <property type="match status" value="1"/>
</dbReference>
<comment type="subcellular location">
    <subcellularLocation>
        <location evidence="1">Mitochondrion</location>
    </subcellularLocation>
</comment>
<dbReference type="GO" id="GO:0005739">
    <property type="term" value="C:mitochondrion"/>
    <property type="evidence" value="ECO:0007669"/>
    <property type="project" value="UniProtKB-SubCell"/>
</dbReference>
<feature type="domain" description="Prokaryotic-type class I peptide chain release factors" evidence="6">
    <location>
        <begin position="35"/>
        <end position="131"/>
    </location>
</feature>
<evidence type="ECO:0000313" key="8">
    <source>
        <dbReference type="Proteomes" id="UP000664859"/>
    </source>
</evidence>
<evidence type="ECO:0000313" key="7">
    <source>
        <dbReference type="EMBL" id="KAG5186642.1"/>
    </source>
</evidence>
<comment type="caution">
    <text evidence="7">The sequence shown here is derived from an EMBL/GenBank/DDBJ whole genome shotgun (WGS) entry which is preliminary data.</text>
</comment>
<feature type="region of interest" description="Disordered" evidence="5">
    <location>
        <begin position="112"/>
        <end position="170"/>
    </location>
</feature>
<evidence type="ECO:0000256" key="2">
    <source>
        <dbReference type="ARBA" id="ARBA00010835"/>
    </source>
</evidence>
<feature type="region of interest" description="Disordered" evidence="5">
    <location>
        <begin position="1"/>
        <end position="34"/>
    </location>
</feature>
<reference evidence="7" key="1">
    <citation type="submission" date="2021-02" db="EMBL/GenBank/DDBJ databases">
        <title>First Annotated Genome of the Yellow-green Alga Tribonema minus.</title>
        <authorList>
            <person name="Mahan K.M."/>
        </authorList>
    </citation>
    <scope>NUCLEOTIDE SEQUENCE</scope>
    <source>
        <strain evidence="7">UTEX B ZZ1240</strain>
    </source>
</reference>
<organism evidence="7 8">
    <name type="scientific">Tribonema minus</name>
    <dbReference type="NCBI Taxonomy" id="303371"/>
    <lineage>
        <taxon>Eukaryota</taxon>
        <taxon>Sar</taxon>
        <taxon>Stramenopiles</taxon>
        <taxon>Ochrophyta</taxon>
        <taxon>PX clade</taxon>
        <taxon>Xanthophyceae</taxon>
        <taxon>Tribonematales</taxon>
        <taxon>Tribonemataceae</taxon>
        <taxon>Tribonema</taxon>
    </lineage>
</organism>
<dbReference type="PANTHER" id="PTHR46203">
    <property type="entry name" value="PROBABLE PEPTIDE CHAIN RELEASE FACTOR C12ORF65"/>
    <property type="match status" value="1"/>
</dbReference>
<proteinExistence type="inferred from homology"/>
<comment type="similarity">
    <text evidence="2">Belongs to the prokaryotic/mitochondrial release factor family.</text>
</comment>
<evidence type="ECO:0000256" key="5">
    <source>
        <dbReference type="SAM" id="MobiDB-lite"/>
    </source>
</evidence>